<organism evidence="3 4">
    <name type="scientific">Alkalisalibacterium limincola</name>
    <dbReference type="NCBI Taxonomy" id="2699169"/>
    <lineage>
        <taxon>Bacteria</taxon>
        <taxon>Pseudomonadati</taxon>
        <taxon>Pseudomonadota</taxon>
        <taxon>Gammaproteobacteria</taxon>
        <taxon>Lysobacterales</taxon>
        <taxon>Lysobacteraceae</taxon>
        <taxon>Alkalisalibacterium</taxon>
    </lineage>
</organism>
<proteinExistence type="predicted"/>
<keyword evidence="1" id="KW-0812">Transmembrane</keyword>
<dbReference type="AlphaFoldDB" id="A0A5C8KRV8"/>
<name>A0A5C8KRV8_9GAMM</name>
<dbReference type="EMBL" id="VRTS01000005">
    <property type="protein sequence ID" value="TXK62230.1"/>
    <property type="molecule type" value="Genomic_DNA"/>
</dbReference>
<dbReference type="Pfam" id="PF09835">
    <property type="entry name" value="DUF2062"/>
    <property type="match status" value="1"/>
</dbReference>
<feature type="transmembrane region" description="Helical" evidence="1">
    <location>
        <begin position="101"/>
        <end position="119"/>
    </location>
</feature>
<keyword evidence="4" id="KW-1185">Reference proteome</keyword>
<accession>A0A5C8KRV8</accession>
<evidence type="ECO:0000313" key="3">
    <source>
        <dbReference type="EMBL" id="TXK62230.1"/>
    </source>
</evidence>
<evidence type="ECO:0000259" key="2">
    <source>
        <dbReference type="Pfam" id="PF09835"/>
    </source>
</evidence>
<comment type="caution">
    <text evidence="3">The sequence shown here is derived from an EMBL/GenBank/DDBJ whole genome shotgun (WGS) entry which is preliminary data.</text>
</comment>
<feature type="transmembrane region" description="Helical" evidence="1">
    <location>
        <begin position="139"/>
        <end position="165"/>
    </location>
</feature>
<evidence type="ECO:0000313" key="4">
    <source>
        <dbReference type="Proteomes" id="UP000321248"/>
    </source>
</evidence>
<reference evidence="3 4" key="1">
    <citation type="submission" date="2019-08" db="EMBL/GenBank/DDBJ databases">
        <authorList>
            <person name="Karlyshev A.V."/>
        </authorList>
    </citation>
    <scope>NUCLEOTIDE SEQUENCE [LARGE SCALE GENOMIC DNA]</scope>
    <source>
        <strain evidence="3 4">Alg18-2.2</strain>
    </source>
</reference>
<dbReference type="PANTHER" id="PTHR40547:SF1">
    <property type="entry name" value="SLL0298 PROTEIN"/>
    <property type="match status" value="1"/>
</dbReference>
<evidence type="ECO:0000256" key="1">
    <source>
        <dbReference type="SAM" id="Phobius"/>
    </source>
</evidence>
<dbReference type="RefSeq" id="WP_147891649.1">
    <property type="nucleotide sequence ID" value="NZ_VRTS01000005.1"/>
</dbReference>
<keyword evidence="1" id="KW-0472">Membrane</keyword>
<feature type="transmembrane region" description="Helical" evidence="1">
    <location>
        <begin position="62"/>
        <end position="89"/>
    </location>
</feature>
<dbReference type="Proteomes" id="UP000321248">
    <property type="component" value="Unassembled WGS sequence"/>
</dbReference>
<dbReference type="PANTHER" id="PTHR40547">
    <property type="entry name" value="SLL0298 PROTEIN"/>
    <property type="match status" value="1"/>
</dbReference>
<sequence length="191" mass="21562">MKREHDRHLRELIRRRGFARRLLRPLPRRANVARYPVIKWFAEHASKRPFLWSFKREHVMPALYGGAILAFLPLFGVQFLAAFGAALLLRCNLTITVGLQFITNPFTLLPIYGFTGYIGNSVMRMLGLGGELGFLLGGANALVVGGIIVGVSVALLADIAWRIAAWEASRFRARMAELEALRQHDERHDNQ</sequence>
<gene>
    <name evidence="3" type="ORF">FU658_08240</name>
</gene>
<keyword evidence="1" id="KW-1133">Transmembrane helix</keyword>
<protein>
    <submittedName>
        <fullName evidence="3">DUF2062 domain-containing protein</fullName>
    </submittedName>
</protein>
<dbReference type="InterPro" id="IPR018639">
    <property type="entry name" value="DUF2062"/>
</dbReference>
<feature type="domain" description="DUF2062" evidence="2">
    <location>
        <begin position="43"/>
        <end position="164"/>
    </location>
</feature>
<dbReference type="OrthoDB" id="9786029at2"/>